<dbReference type="GO" id="GO:0003676">
    <property type="term" value="F:nucleic acid binding"/>
    <property type="evidence" value="ECO:0007669"/>
    <property type="project" value="InterPro"/>
</dbReference>
<feature type="region of interest" description="Disordered" evidence="1">
    <location>
        <begin position="16"/>
        <end position="95"/>
    </location>
</feature>
<organism evidence="2 3">
    <name type="scientific">Euroglyphus maynei</name>
    <name type="common">Mayne's house dust mite</name>
    <dbReference type="NCBI Taxonomy" id="6958"/>
    <lineage>
        <taxon>Eukaryota</taxon>
        <taxon>Metazoa</taxon>
        <taxon>Ecdysozoa</taxon>
        <taxon>Arthropoda</taxon>
        <taxon>Chelicerata</taxon>
        <taxon>Arachnida</taxon>
        <taxon>Acari</taxon>
        <taxon>Acariformes</taxon>
        <taxon>Sarcoptiformes</taxon>
        <taxon>Astigmata</taxon>
        <taxon>Psoroptidia</taxon>
        <taxon>Analgoidea</taxon>
        <taxon>Pyroglyphidae</taxon>
        <taxon>Pyroglyphinae</taxon>
        <taxon>Euroglyphus</taxon>
    </lineage>
</organism>
<evidence type="ECO:0000256" key="1">
    <source>
        <dbReference type="SAM" id="MobiDB-lite"/>
    </source>
</evidence>
<comment type="caution">
    <text evidence="2">The sequence shown here is derived from an EMBL/GenBank/DDBJ whole genome shotgun (WGS) entry which is preliminary data.</text>
</comment>
<feature type="non-terminal residue" evidence="2">
    <location>
        <position position="184"/>
    </location>
</feature>
<proteinExistence type="predicted"/>
<evidence type="ECO:0000313" key="3">
    <source>
        <dbReference type="Proteomes" id="UP000194236"/>
    </source>
</evidence>
<evidence type="ECO:0008006" key="4">
    <source>
        <dbReference type="Google" id="ProtNLM"/>
    </source>
</evidence>
<dbReference type="Proteomes" id="UP000194236">
    <property type="component" value="Unassembled WGS sequence"/>
</dbReference>
<evidence type="ECO:0000313" key="2">
    <source>
        <dbReference type="EMBL" id="OTF79710.1"/>
    </source>
</evidence>
<reference evidence="2 3" key="1">
    <citation type="submission" date="2017-03" db="EMBL/GenBank/DDBJ databases">
        <title>Genome Survey of Euroglyphus maynei.</title>
        <authorList>
            <person name="Arlian L.G."/>
            <person name="Morgan M.S."/>
            <person name="Rider S.D."/>
        </authorList>
    </citation>
    <scope>NUCLEOTIDE SEQUENCE [LARGE SCALE GENOMIC DNA]</scope>
    <source>
        <strain evidence="2">Arlian Lab</strain>
        <tissue evidence="2">Whole body</tissue>
    </source>
</reference>
<protein>
    <recommendedName>
        <fullName evidence="4">CCHC-type domain-containing protein</fullName>
    </recommendedName>
</protein>
<dbReference type="SUPFAM" id="SSF57756">
    <property type="entry name" value="Retrovirus zinc finger-like domains"/>
    <property type="match status" value="1"/>
</dbReference>
<gene>
    <name evidence="2" type="ORF">BLA29_006338</name>
</gene>
<dbReference type="GO" id="GO:0008270">
    <property type="term" value="F:zinc ion binding"/>
    <property type="evidence" value="ECO:0007669"/>
    <property type="project" value="InterPro"/>
</dbReference>
<accession>A0A1Y3BFL1</accession>
<name>A0A1Y3BFL1_EURMA</name>
<sequence length="184" mass="20966">MGKRSDLALKAKIVHVNRRYVDDESDQNDDGNVSTRGRRNNDGDSDVSSETDSETDDEIKRLQDQLNKLKLKSKMKSKSKSKSKRSVISVESEVDPDRCEVRSIKRIRKDQRGAISMVRNNQDMKCNEKSNDVVRNSKNEPIRTNEDKPVLKCSLCEKPGHAATECDSSMNVDEKKRIVLEKNL</sequence>
<dbReference type="EMBL" id="MUJZ01021778">
    <property type="protein sequence ID" value="OTF79710.1"/>
    <property type="molecule type" value="Genomic_DNA"/>
</dbReference>
<feature type="compositionally biased region" description="Acidic residues" evidence="1">
    <location>
        <begin position="43"/>
        <end position="57"/>
    </location>
</feature>
<dbReference type="InterPro" id="IPR036875">
    <property type="entry name" value="Znf_CCHC_sf"/>
</dbReference>
<dbReference type="AlphaFoldDB" id="A0A1Y3BFL1"/>
<keyword evidence="3" id="KW-1185">Reference proteome</keyword>
<feature type="compositionally biased region" description="Basic residues" evidence="1">
    <location>
        <begin position="69"/>
        <end position="85"/>
    </location>
</feature>